<accession>A0A2T4B6D2</accession>
<dbReference type="GeneID" id="36601664"/>
<keyword evidence="1" id="KW-0175">Coiled coil</keyword>
<dbReference type="RefSeq" id="XP_024748204.1">
    <property type="nucleotide sequence ID" value="XM_024893546.1"/>
</dbReference>
<dbReference type="Proteomes" id="UP000241546">
    <property type="component" value="Unassembled WGS sequence"/>
</dbReference>
<feature type="compositionally biased region" description="Polar residues" evidence="2">
    <location>
        <begin position="27"/>
        <end position="37"/>
    </location>
</feature>
<gene>
    <name evidence="3" type="ORF">BBK36DRAFT_1142811</name>
</gene>
<feature type="coiled-coil region" evidence="1">
    <location>
        <begin position="156"/>
        <end position="252"/>
    </location>
</feature>
<protein>
    <submittedName>
        <fullName evidence="3">Uncharacterized protein</fullName>
    </submittedName>
</protein>
<dbReference type="EMBL" id="KZ680216">
    <property type="protein sequence ID" value="PTB64884.1"/>
    <property type="molecule type" value="Genomic_DNA"/>
</dbReference>
<evidence type="ECO:0000256" key="2">
    <source>
        <dbReference type="SAM" id="MobiDB-lite"/>
    </source>
</evidence>
<dbReference type="AlphaFoldDB" id="A0A2T4B6D2"/>
<evidence type="ECO:0000256" key="1">
    <source>
        <dbReference type="SAM" id="Coils"/>
    </source>
</evidence>
<feature type="compositionally biased region" description="Basic and acidic residues" evidence="2">
    <location>
        <begin position="1"/>
        <end position="12"/>
    </location>
</feature>
<organism evidence="3 4">
    <name type="scientific">Trichoderma citrinoviride</name>
    <dbReference type="NCBI Taxonomy" id="58853"/>
    <lineage>
        <taxon>Eukaryota</taxon>
        <taxon>Fungi</taxon>
        <taxon>Dikarya</taxon>
        <taxon>Ascomycota</taxon>
        <taxon>Pezizomycotina</taxon>
        <taxon>Sordariomycetes</taxon>
        <taxon>Hypocreomycetidae</taxon>
        <taxon>Hypocreales</taxon>
        <taxon>Hypocreaceae</taxon>
        <taxon>Trichoderma</taxon>
    </lineage>
</organism>
<reference evidence="4" key="1">
    <citation type="submission" date="2016-07" db="EMBL/GenBank/DDBJ databases">
        <title>Multiple horizontal gene transfer events from other fungi enriched the ability of initially mycotrophic Trichoderma (Ascomycota) to feed on dead plant biomass.</title>
        <authorList>
            <consortium name="DOE Joint Genome Institute"/>
            <person name="Atanasova L."/>
            <person name="Chenthamara K."/>
            <person name="Zhang J."/>
            <person name="Grujic M."/>
            <person name="Henrissat B."/>
            <person name="Kuo A."/>
            <person name="Aerts A."/>
            <person name="Salamov A."/>
            <person name="Lipzen A."/>
            <person name="Labutti K."/>
            <person name="Barry K."/>
            <person name="Miao Y."/>
            <person name="Rahimi M.J."/>
            <person name="Shen Q."/>
            <person name="Grigoriev I.V."/>
            <person name="Kubicek C.P."/>
            <person name="Druzhinina I.S."/>
        </authorList>
    </citation>
    <scope>NUCLEOTIDE SEQUENCE [LARGE SCALE GENOMIC DNA]</scope>
    <source>
        <strain evidence="4">TUCIM 6016</strain>
    </source>
</reference>
<proteinExistence type="predicted"/>
<evidence type="ECO:0000313" key="4">
    <source>
        <dbReference type="Proteomes" id="UP000241546"/>
    </source>
</evidence>
<keyword evidence="4" id="KW-1185">Reference proteome</keyword>
<feature type="region of interest" description="Disordered" evidence="2">
    <location>
        <begin position="106"/>
        <end position="133"/>
    </location>
</feature>
<sequence>MSSQYRQRERSPPRGQRGVSFEGVPSESGSVTYSTSDLEAPRQRQHRTPPYQEHRQHQQPASFYPMNHSSGYPYWYSNPQMGHYNYPASYNYPGHGSTGMYHPQYTQSSSYYQAPPASRHPFTQSPQDAPGSDIERIRLEAAFRARREKELESRIRQDVEEEFRRQLEVAKRAQEQSRQEIENVRVEVERATRAKLLAERSAEAERERLAAQQARRFEKELRAKIEAERLAEEAAKEARERQREEFEKVIREKMLQNLEELTDMAKGKLMADLGMGKEAAQMPQNMGVDNVQTCGSTIEESGVWQQTSYAGSSITKIPSDIGGRLQIEVQKNTSTYSGIWRGKGHLTVSLLGRRRPRTHQKFQELVPEVIAIPEASVVAEVAAAIGITPCQLRSWPSKSLSKSLIASSAVSPVAHPGICRHSIQRLTVAPLIPALRQPPNQFTASQPPHEVPLVSLLALILRQEAALPSGLGQLYGVARAEASLYGADALLPVLTPTTEEARESEQEGWK</sequence>
<name>A0A2T4B6D2_9HYPO</name>
<feature type="region of interest" description="Disordered" evidence="2">
    <location>
        <begin position="1"/>
        <end position="63"/>
    </location>
</feature>
<evidence type="ECO:0000313" key="3">
    <source>
        <dbReference type="EMBL" id="PTB64884.1"/>
    </source>
</evidence>